<gene>
    <name evidence="4" type="ORF">EBN03_18440</name>
</gene>
<keyword evidence="5" id="KW-1185">Reference proteome</keyword>
<dbReference type="InterPro" id="IPR036271">
    <property type="entry name" value="Tet_transcr_reg_TetR-rel_C_sf"/>
</dbReference>
<dbReference type="EMBL" id="RFFH01000007">
    <property type="protein sequence ID" value="RMI31340.1"/>
    <property type="molecule type" value="Genomic_DNA"/>
</dbReference>
<feature type="DNA-binding region" description="H-T-H motif" evidence="2">
    <location>
        <begin position="43"/>
        <end position="62"/>
    </location>
</feature>
<dbReference type="PANTHER" id="PTHR30055">
    <property type="entry name" value="HTH-TYPE TRANSCRIPTIONAL REGULATOR RUTR"/>
    <property type="match status" value="1"/>
</dbReference>
<dbReference type="GO" id="GO:0003700">
    <property type="term" value="F:DNA-binding transcription factor activity"/>
    <property type="evidence" value="ECO:0007669"/>
    <property type="project" value="TreeGrafter"/>
</dbReference>
<keyword evidence="1 2" id="KW-0238">DNA-binding</keyword>
<protein>
    <submittedName>
        <fullName evidence="4">TetR/AcrR family transcriptional regulator</fullName>
    </submittedName>
</protein>
<dbReference type="PRINTS" id="PR00455">
    <property type="entry name" value="HTHTETR"/>
</dbReference>
<dbReference type="InterPro" id="IPR023772">
    <property type="entry name" value="DNA-bd_HTH_TetR-type_CS"/>
</dbReference>
<dbReference type="Pfam" id="PF17932">
    <property type="entry name" value="TetR_C_24"/>
    <property type="match status" value="1"/>
</dbReference>
<dbReference type="Pfam" id="PF00440">
    <property type="entry name" value="TetR_N"/>
    <property type="match status" value="1"/>
</dbReference>
<evidence type="ECO:0000256" key="1">
    <source>
        <dbReference type="ARBA" id="ARBA00023125"/>
    </source>
</evidence>
<dbReference type="GO" id="GO:0000976">
    <property type="term" value="F:transcription cis-regulatory region binding"/>
    <property type="evidence" value="ECO:0007669"/>
    <property type="project" value="TreeGrafter"/>
</dbReference>
<feature type="domain" description="HTH tetR-type" evidence="3">
    <location>
        <begin position="20"/>
        <end position="80"/>
    </location>
</feature>
<dbReference type="OrthoDB" id="1669699at2"/>
<proteinExistence type="predicted"/>
<dbReference type="InterPro" id="IPR050109">
    <property type="entry name" value="HTH-type_TetR-like_transc_reg"/>
</dbReference>
<sequence>MTEAVAATTAGGSDWRNYPPLALPPILRVTLAHIVEHGYDSTTVRTIAREVGVTVPALYYHFENKQAILVALFDHAVSIITSHIDAALAEAGDDPVRRFSLMVEALALYMALHRDLAFIDSERRALSPDNLKSYVQHRDRVEQQLRESIEAGVAAGEFRTGDPEGCGRAILSMCQGIAGWFRADGPDAAEDVARRYVAIALATVQYTGA</sequence>
<name>A0A3M2L3Q8_9NOCA</name>
<comment type="caution">
    <text evidence="4">The sequence shown here is derived from an EMBL/GenBank/DDBJ whole genome shotgun (WGS) entry which is preliminary data.</text>
</comment>
<evidence type="ECO:0000256" key="2">
    <source>
        <dbReference type="PROSITE-ProRule" id="PRU00335"/>
    </source>
</evidence>
<dbReference type="Proteomes" id="UP000279275">
    <property type="component" value="Unassembled WGS sequence"/>
</dbReference>
<organism evidence="4 5">
    <name type="scientific">Nocardia stercoris</name>
    <dbReference type="NCBI Taxonomy" id="2483361"/>
    <lineage>
        <taxon>Bacteria</taxon>
        <taxon>Bacillati</taxon>
        <taxon>Actinomycetota</taxon>
        <taxon>Actinomycetes</taxon>
        <taxon>Mycobacteriales</taxon>
        <taxon>Nocardiaceae</taxon>
        <taxon>Nocardia</taxon>
    </lineage>
</organism>
<dbReference type="InterPro" id="IPR041490">
    <property type="entry name" value="KstR2_TetR_C"/>
</dbReference>
<dbReference type="SUPFAM" id="SSF48498">
    <property type="entry name" value="Tetracyclin repressor-like, C-terminal domain"/>
    <property type="match status" value="1"/>
</dbReference>
<accession>A0A3M2L3Q8</accession>
<dbReference type="InterPro" id="IPR009057">
    <property type="entry name" value="Homeodomain-like_sf"/>
</dbReference>
<dbReference type="PROSITE" id="PS01081">
    <property type="entry name" value="HTH_TETR_1"/>
    <property type="match status" value="1"/>
</dbReference>
<dbReference type="PANTHER" id="PTHR30055:SF237">
    <property type="entry name" value="TRANSCRIPTIONAL REPRESSOR MCE3R"/>
    <property type="match status" value="1"/>
</dbReference>
<dbReference type="Gene3D" id="1.10.357.10">
    <property type="entry name" value="Tetracycline Repressor, domain 2"/>
    <property type="match status" value="1"/>
</dbReference>
<dbReference type="AlphaFoldDB" id="A0A3M2L3Q8"/>
<dbReference type="InterPro" id="IPR001647">
    <property type="entry name" value="HTH_TetR"/>
</dbReference>
<dbReference type="PROSITE" id="PS50977">
    <property type="entry name" value="HTH_TETR_2"/>
    <property type="match status" value="1"/>
</dbReference>
<evidence type="ECO:0000259" key="3">
    <source>
        <dbReference type="PROSITE" id="PS50977"/>
    </source>
</evidence>
<evidence type="ECO:0000313" key="4">
    <source>
        <dbReference type="EMBL" id="RMI31340.1"/>
    </source>
</evidence>
<evidence type="ECO:0000313" key="5">
    <source>
        <dbReference type="Proteomes" id="UP000279275"/>
    </source>
</evidence>
<dbReference type="RefSeq" id="WP_122189289.1">
    <property type="nucleotide sequence ID" value="NZ_RFFH01000007.1"/>
</dbReference>
<dbReference type="SUPFAM" id="SSF46689">
    <property type="entry name" value="Homeodomain-like"/>
    <property type="match status" value="1"/>
</dbReference>
<reference evidence="4 5" key="1">
    <citation type="submission" date="2018-10" db="EMBL/GenBank/DDBJ databases">
        <title>Isolation from cow dung.</title>
        <authorList>
            <person name="Ling L."/>
        </authorList>
    </citation>
    <scope>NUCLEOTIDE SEQUENCE [LARGE SCALE GENOMIC DNA]</scope>
    <source>
        <strain evidence="4 5">NEAU-LL90</strain>
    </source>
</reference>